<comment type="caution">
    <text evidence="13">The sequence shown here is derived from an EMBL/GenBank/DDBJ whole genome shotgun (WGS) entry which is preliminary data.</text>
</comment>
<evidence type="ECO:0000256" key="3">
    <source>
        <dbReference type="ARBA" id="ARBA00022679"/>
    </source>
</evidence>
<dbReference type="GO" id="GO:0006352">
    <property type="term" value="P:DNA-templated transcription initiation"/>
    <property type="evidence" value="ECO:0007669"/>
    <property type="project" value="InterPro"/>
</dbReference>
<dbReference type="Proteomes" id="UP000481421">
    <property type="component" value="Unassembled WGS sequence"/>
</dbReference>
<feature type="region of interest" description="Disordered" evidence="10">
    <location>
        <begin position="49"/>
        <end position="68"/>
    </location>
</feature>
<evidence type="ECO:0000256" key="10">
    <source>
        <dbReference type="SAM" id="MobiDB-lite"/>
    </source>
</evidence>
<comment type="similarity">
    <text evidence="1 9">Belongs to the sigma-54 factor family.</text>
</comment>
<feature type="domain" description="RNA polymerase sigma factor 54 DNA-binding" evidence="11">
    <location>
        <begin position="280"/>
        <end position="437"/>
    </location>
</feature>
<evidence type="ECO:0000313" key="14">
    <source>
        <dbReference type="Proteomes" id="UP000481421"/>
    </source>
</evidence>
<dbReference type="PANTHER" id="PTHR32248:SF4">
    <property type="entry name" value="RNA POLYMERASE SIGMA-54 FACTOR"/>
    <property type="match status" value="1"/>
</dbReference>
<dbReference type="GO" id="GO:0016779">
    <property type="term" value="F:nucleotidyltransferase activity"/>
    <property type="evidence" value="ECO:0007669"/>
    <property type="project" value="UniProtKB-KW"/>
</dbReference>
<dbReference type="InterPro" id="IPR007634">
    <property type="entry name" value="RNA_pol_sigma_54_DNA-bd"/>
</dbReference>
<dbReference type="InterPro" id="IPR007046">
    <property type="entry name" value="RNA_pol_sigma_54_core-bd"/>
</dbReference>
<dbReference type="GO" id="GO:0016987">
    <property type="term" value="F:sigma factor activity"/>
    <property type="evidence" value="ECO:0007669"/>
    <property type="project" value="UniProtKB-KW"/>
</dbReference>
<dbReference type="NCBIfam" id="TIGR02395">
    <property type="entry name" value="rpoN_sigma"/>
    <property type="match status" value="1"/>
</dbReference>
<evidence type="ECO:0000259" key="11">
    <source>
        <dbReference type="Pfam" id="PF04552"/>
    </source>
</evidence>
<dbReference type="PANTHER" id="PTHR32248">
    <property type="entry name" value="RNA POLYMERASE SIGMA-54 FACTOR"/>
    <property type="match status" value="1"/>
</dbReference>
<dbReference type="AlphaFoldDB" id="A0A6B3RJH3"/>
<dbReference type="Pfam" id="PF00309">
    <property type="entry name" value="Sigma54_AID"/>
    <property type="match status" value="1"/>
</dbReference>
<keyword evidence="2 9" id="KW-0240">DNA-directed RNA polymerase</keyword>
<dbReference type="PRINTS" id="PR00045">
    <property type="entry name" value="SIGMA54FCT"/>
</dbReference>
<accession>A0A6B3RJH3</accession>
<evidence type="ECO:0000256" key="5">
    <source>
        <dbReference type="ARBA" id="ARBA00023015"/>
    </source>
</evidence>
<evidence type="ECO:0000256" key="2">
    <source>
        <dbReference type="ARBA" id="ARBA00022478"/>
    </source>
</evidence>
<evidence type="ECO:0000256" key="6">
    <source>
        <dbReference type="ARBA" id="ARBA00023082"/>
    </source>
</evidence>
<evidence type="ECO:0000259" key="12">
    <source>
        <dbReference type="Pfam" id="PF04963"/>
    </source>
</evidence>
<keyword evidence="14" id="KW-1185">Reference proteome</keyword>
<dbReference type="GO" id="GO:0001216">
    <property type="term" value="F:DNA-binding transcription activator activity"/>
    <property type="evidence" value="ECO:0007669"/>
    <property type="project" value="InterPro"/>
</dbReference>
<evidence type="ECO:0000256" key="1">
    <source>
        <dbReference type="ARBA" id="ARBA00008798"/>
    </source>
</evidence>
<evidence type="ECO:0000256" key="4">
    <source>
        <dbReference type="ARBA" id="ARBA00022695"/>
    </source>
</evidence>
<evidence type="ECO:0000256" key="9">
    <source>
        <dbReference type="PIRNR" id="PIRNR000774"/>
    </source>
</evidence>
<name>A0A6B3RJH3_9RHOB</name>
<reference evidence="13 14" key="1">
    <citation type="submission" date="2020-02" db="EMBL/GenBank/DDBJ databases">
        <title>Rhodobacter algicola sp. nov., isolated from microalga culture.</title>
        <authorList>
            <person name="Park C.-Y."/>
        </authorList>
    </citation>
    <scope>NUCLEOTIDE SEQUENCE [LARGE SCALE GENOMIC DNA]</scope>
    <source>
        <strain evidence="13 14">ETT8</strain>
    </source>
</reference>
<feature type="domain" description="RNA polymerase sigma factor 54 core-binding" evidence="12">
    <location>
        <begin position="81"/>
        <end position="259"/>
    </location>
</feature>
<keyword evidence="8 9" id="KW-0804">Transcription</keyword>
<dbReference type="Gene3D" id="1.10.10.1330">
    <property type="entry name" value="RNA polymerase sigma-54 factor, core-binding domain"/>
    <property type="match status" value="1"/>
</dbReference>
<dbReference type="RefSeq" id="WP_164609280.1">
    <property type="nucleotide sequence ID" value="NZ_JAAIKE010000001.1"/>
</dbReference>
<dbReference type="GO" id="GO:0000428">
    <property type="term" value="C:DNA-directed RNA polymerase complex"/>
    <property type="evidence" value="ECO:0007669"/>
    <property type="project" value="UniProtKB-KW"/>
</dbReference>
<dbReference type="GO" id="GO:0003677">
    <property type="term" value="F:DNA binding"/>
    <property type="evidence" value="ECO:0007669"/>
    <property type="project" value="UniProtKB-KW"/>
</dbReference>
<protein>
    <recommendedName>
        <fullName evidence="9">RNA polymerase sigma-54 factor</fullName>
    </recommendedName>
</protein>
<dbReference type="Pfam" id="PF04963">
    <property type="entry name" value="Sigma54_CBD"/>
    <property type="match status" value="1"/>
</dbReference>
<organism evidence="13 14">
    <name type="scientific">Pseudotabrizicola algicola</name>
    <dbReference type="NCBI Taxonomy" id="2709381"/>
    <lineage>
        <taxon>Bacteria</taxon>
        <taxon>Pseudomonadati</taxon>
        <taxon>Pseudomonadota</taxon>
        <taxon>Alphaproteobacteria</taxon>
        <taxon>Rhodobacterales</taxon>
        <taxon>Paracoccaceae</taxon>
        <taxon>Pseudotabrizicola</taxon>
    </lineage>
</organism>
<gene>
    <name evidence="13" type="primary">rpoN</name>
    <name evidence="13" type="ORF">G3572_03580</name>
</gene>
<proteinExistence type="inferred from homology"/>
<keyword evidence="6 9" id="KW-0731">Sigma factor</keyword>
<evidence type="ECO:0000313" key="13">
    <source>
        <dbReference type="EMBL" id="NEX45273.1"/>
    </source>
</evidence>
<keyword evidence="5 9" id="KW-0805">Transcription regulation</keyword>
<dbReference type="Pfam" id="PF04552">
    <property type="entry name" value="Sigma54_DBD"/>
    <property type="match status" value="1"/>
</dbReference>
<dbReference type="PIRSF" id="PIRSF000774">
    <property type="entry name" value="RpoN"/>
    <property type="match status" value="1"/>
</dbReference>
<dbReference type="InterPro" id="IPR000394">
    <property type="entry name" value="RNA_pol_sigma_54"/>
</dbReference>
<evidence type="ECO:0000256" key="8">
    <source>
        <dbReference type="ARBA" id="ARBA00023163"/>
    </source>
</evidence>
<dbReference type="PROSITE" id="PS00718">
    <property type="entry name" value="SIGMA54_2"/>
    <property type="match status" value="1"/>
</dbReference>
<dbReference type="PROSITE" id="PS50044">
    <property type="entry name" value="SIGMA54_3"/>
    <property type="match status" value="1"/>
</dbReference>
<keyword evidence="4 9" id="KW-0548">Nucleotidyltransferase</keyword>
<dbReference type="EMBL" id="JAAIKE010000001">
    <property type="protein sequence ID" value="NEX45273.1"/>
    <property type="molecule type" value="Genomic_DNA"/>
</dbReference>
<dbReference type="InterPro" id="IPR038709">
    <property type="entry name" value="RpoN_core-bd_sf"/>
</dbReference>
<keyword evidence="7 9" id="KW-0238">DNA-binding</keyword>
<keyword evidence="3 9" id="KW-0808">Transferase</keyword>
<dbReference type="Gene3D" id="1.10.10.60">
    <property type="entry name" value="Homeodomain-like"/>
    <property type="match status" value="1"/>
</dbReference>
<comment type="function">
    <text evidence="9">Sigma factors are initiation factors that promote the attachment of RNA polymerase to specific initiation sites and are then released.</text>
</comment>
<sequence length="445" mass="48682">MQLNQSLSVRHSLVVNQQLRQAIVLLQMGNFELQSFIEAQSEENPFVEIDRPTQAPAPAPRSTVRGSDDDWDRIGALADTRGTSLYTFVASQIGTLGLTDAEIELASVFVDALEPSGWLGCGLTDIAQRAGVPLDDATRMLHRLQALEPAGVFARTLAECLRLQAIDQGLLTPLFDAVLGNLKLLADADLSGLARACGSTLADLRPVLRELRRLDPKPGTRFDSEPEPIRPPDLLVSAAPEGGWQVELNRSTLPRVVIRDDEAKRLGDIAEPRRADAGGYIAERLSVARWLARAVDHRNRTVLRIGEEILRRQGDFLTHGPEHLRPMILKEIAEKAGVHESTVSRVTTGILMATPHGTFPLKHFFTAALPSRDDTGGSAGAVRHRIERLIKAEPAGTPLSDDQLVQLMEAEGVSVARRTVAKYRDQLSIPPSSVRRRQAILSGRV</sequence>
<evidence type="ECO:0000256" key="7">
    <source>
        <dbReference type="ARBA" id="ARBA00023125"/>
    </source>
</evidence>